<protein>
    <submittedName>
        <fullName evidence="2">Uncharacterized protein</fullName>
    </submittedName>
</protein>
<evidence type="ECO:0000313" key="1">
    <source>
        <dbReference type="EMBL" id="PIO13188.1"/>
    </source>
</evidence>
<dbReference type="AlphaFoldDB" id="A0A2G9QC97"/>
<feature type="non-terminal residue" evidence="2">
    <location>
        <position position="1"/>
    </location>
</feature>
<dbReference type="EMBL" id="KZ059891">
    <property type="protein sequence ID" value="PIO13188.1"/>
    <property type="molecule type" value="Genomic_DNA"/>
</dbReference>
<organism evidence="2 3">
    <name type="scientific">Aquarana catesbeiana</name>
    <name type="common">American bullfrog</name>
    <name type="synonym">Rana catesbeiana</name>
    <dbReference type="NCBI Taxonomy" id="8400"/>
    <lineage>
        <taxon>Eukaryota</taxon>
        <taxon>Metazoa</taxon>
        <taxon>Chordata</taxon>
        <taxon>Craniata</taxon>
        <taxon>Vertebrata</taxon>
        <taxon>Euteleostomi</taxon>
        <taxon>Amphibia</taxon>
        <taxon>Batrachia</taxon>
        <taxon>Anura</taxon>
        <taxon>Neobatrachia</taxon>
        <taxon>Ranoidea</taxon>
        <taxon>Ranidae</taxon>
        <taxon>Aquarana</taxon>
    </lineage>
</organism>
<proteinExistence type="predicted"/>
<sequence length="64" mass="7093">DLLEGLLDLDSSVTTSMDFLQFVSGSKTIPGFVPLAHRYGGHQVWREVGTAIKGIRENTIFQGW</sequence>
<accession>A0A2G9QC97</accession>
<gene>
    <name evidence="1" type="ORF">AB205_0020840</name>
    <name evidence="2" type="ORF">AB205_0046030</name>
</gene>
<name>A0A2G9QC97_AQUCT</name>
<dbReference type="OrthoDB" id="10254721at2759"/>
<dbReference type="Proteomes" id="UP000228934">
    <property type="component" value="Unassembled WGS sequence"/>
</dbReference>
<reference evidence="2" key="2">
    <citation type="submission" date="2017-08" db="EMBL/GenBank/DDBJ databases">
        <title>Assembly of the North American Bullfrog Genome.</title>
        <authorList>
            <person name="Warren R.L."/>
            <person name="Vandervalk B.P."/>
            <person name="Kucuk E."/>
            <person name="Birol I."/>
            <person name="Helbing C."/>
            <person name="Pandoh P."/>
            <person name="Behsaz B."/>
            <person name="Mohamadi H."/>
            <person name="Chu J."/>
            <person name="Jackman S."/>
            <person name="Hammond S.A."/>
            <person name="Veldhoen N."/>
            <person name="Kirk H."/>
            <person name="Zhao Y."/>
            <person name="Coope R."/>
            <person name="Pleasance S."/>
            <person name="Moore R."/>
            <person name="Holt R."/>
        </authorList>
    </citation>
    <scope>NUCLEOTIDE SEQUENCE</scope>
    <source>
        <strain evidence="2">Bruno</strain>
        <tissue evidence="2">Liver</tissue>
    </source>
</reference>
<dbReference type="EMBL" id="KZ059875">
    <property type="protein sequence ID" value="PIO13218.1"/>
    <property type="molecule type" value="Genomic_DNA"/>
</dbReference>
<reference evidence="3" key="1">
    <citation type="journal article" date="2017" name="Nat. Commun.">
        <title>The North American bullfrog draft genome provides insight into hormonal regulation of long noncoding RNA.</title>
        <authorList>
            <person name="Hammond S.A."/>
            <person name="Warren R.L."/>
            <person name="Vandervalk B.P."/>
            <person name="Kucuk E."/>
            <person name="Khan H."/>
            <person name="Gibb E.A."/>
            <person name="Pandoh P."/>
            <person name="Kirk H."/>
            <person name="Zhao Y."/>
            <person name="Jones M."/>
            <person name="Mungall A.J."/>
            <person name="Coope R."/>
            <person name="Pleasance S."/>
            <person name="Moore R.A."/>
            <person name="Holt R.A."/>
            <person name="Round J.M."/>
            <person name="Ohora S."/>
            <person name="Walle B.V."/>
            <person name="Veldhoen N."/>
            <person name="Helbing C.C."/>
            <person name="Birol I."/>
        </authorList>
    </citation>
    <scope>NUCLEOTIDE SEQUENCE [LARGE SCALE GENOMIC DNA]</scope>
</reference>
<keyword evidence="3" id="KW-1185">Reference proteome</keyword>
<evidence type="ECO:0000313" key="2">
    <source>
        <dbReference type="EMBL" id="PIO13218.1"/>
    </source>
</evidence>
<evidence type="ECO:0000313" key="3">
    <source>
        <dbReference type="Proteomes" id="UP000228934"/>
    </source>
</evidence>